<dbReference type="Gene3D" id="3.40.50.300">
    <property type="entry name" value="P-loop containing nucleotide triphosphate hydrolases"/>
    <property type="match status" value="1"/>
</dbReference>
<feature type="compositionally biased region" description="Acidic residues" evidence="1">
    <location>
        <begin position="103"/>
        <end position="113"/>
    </location>
</feature>
<feature type="compositionally biased region" description="Low complexity" evidence="1">
    <location>
        <begin position="386"/>
        <end position="397"/>
    </location>
</feature>
<dbReference type="AlphaFoldDB" id="A0AA40F9Y5"/>
<dbReference type="SMART" id="SM00382">
    <property type="entry name" value="AAA"/>
    <property type="match status" value="1"/>
</dbReference>
<dbReference type="PANTHER" id="PTHR46411:SF2">
    <property type="entry name" value="AAA+ ATPASE DOMAIN-CONTAINING PROTEIN"/>
    <property type="match status" value="1"/>
</dbReference>
<evidence type="ECO:0000313" key="4">
    <source>
        <dbReference type="Proteomes" id="UP001172155"/>
    </source>
</evidence>
<dbReference type="Proteomes" id="UP001172155">
    <property type="component" value="Unassembled WGS sequence"/>
</dbReference>
<feature type="region of interest" description="Disordered" evidence="1">
    <location>
        <begin position="40"/>
        <end position="126"/>
    </location>
</feature>
<feature type="domain" description="AAA+ ATPase" evidence="2">
    <location>
        <begin position="523"/>
        <end position="665"/>
    </location>
</feature>
<dbReference type="PANTHER" id="PTHR46411">
    <property type="entry name" value="FAMILY ATPASE, PUTATIVE-RELATED"/>
    <property type="match status" value="1"/>
</dbReference>
<dbReference type="EMBL" id="JAUKUD010000001">
    <property type="protein sequence ID" value="KAK0753890.1"/>
    <property type="molecule type" value="Genomic_DNA"/>
</dbReference>
<feature type="region of interest" description="Disordered" evidence="1">
    <location>
        <begin position="380"/>
        <end position="404"/>
    </location>
</feature>
<dbReference type="InterPro" id="IPR054289">
    <property type="entry name" value="DUF7025"/>
</dbReference>
<dbReference type="SUPFAM" id="SSF52540">
    <property type="entry name" value="P-loop containing nucleoside triphosphate hydrolases"/>
    <property type="match status" value="1"/>
</dbReference>
<dbReference type="Pfam" id="PF22942">
    <property type="entry name" value="DUF7025"/>
    <property type="match status" value="1"/>
</dbReference>
<organism evidence="3 4">
    <name type="scientific">Schizothecium vesticola</name>
    <dbReference type="NCBI Taxonomy" id="314040"/>
    <lineage>
        <taxon>Eukaryota</taxon>
        <taxon>Fungi</taxon>
        <taxon>Dikarya</taxon>
        <taxon>Ascomycota</taxon>
        <taxon>Pezizomycotina</taxon>
        <taxon>Sordariomycetes</taxon>
        <taxon>Sordariomycetidae</taxon>
        <taxon>Sordariales</taxon>
        <taxon>Schizotheciaceae</taxon>
        <taxon>Schizothecium</taxon>
    </lineage>
</organism>
<dbReference type="GO" id="GO:0016887">
    <property type="term" value="F:ATP hydrolysis activity"/>
    <property type="evidence" value="ECO:0007669"/>
    <property type="project" value="InterPro"/>
</dbReference>
<dbReference type="InterPro" id="IPR003959">
    <property type="entry name" value="ATPase_AAA_core"/>
</dbReference>
<proteinExistence type="predicted"/>
<accession>A0AA40F9Y5</accession>
<dbReference type="InterPro" id="IPR056599">
    <property type="entry name" value="AAA_lid_fung"/>
</dbReference>
<comment type="caution">
    <text evidence="3">The sequence shown here is derived from an EMBL/GenBank/DDBJ whole genome shotgun (WGS) entry which is preliminary data.</text>
</comment>
<dbReference type="InterPro" id="IPR003593">
    <property type="entry name" value="AAA+_ATPase"/>
</dbReference>
<evidence type="ECO:0000259" key="2">
    <source>
        <dbReference type="SMART" id="SM00382"/>
    </source>
</evidence>
<reference evidence="3" key="1">
    <citation type="submission" date="2023-06" db="EMBL/GenBank/DDBJ databases">
        <title>Genome-scale phylogeny and comparative genomics of the fungal order Sordariales.</title>
        <authorList>
            <consortium name="Lawrence Berkeley National Laboratory"/>
            <person name="Hensen N."/>
            <person name="Bonometti L."/>
            <person name="Westerberg I."/>
            <person name="Brannstrom I.O."/>
            <person name="Guillou S."/>
            <person name="Cros-Aarteil S."/>
            <person name="Calhoun S."/>
            <person name="Haridas S."/>
            <person name="Kuo A."/>
            <person name="Mondo S."/>
            <person name="Pangilinan J."/>
            <person name="Riley R."/>
            <person name="LaButti K."/>
            <person name="Andreopoulos B."/>
            <person name="Lipzen A."/>
            <person name="Chen C."/>
            <person name="Yanf M."/>
            <person name="Daum C."/>
            <person name="Ng V."/>
            <person name="Clum A."/>
            <person name="Steindorff A."/>
            <person name="Ohm R."/>
            <person name="Martin F."/>
            <person name="Silar P."/>
            <person name="Natvig D."/>
            <person name="Lalanne C."/>
            <person name="Gautier V."/>
            <person name="Ament-velasquez S.L."/>
            <person name="Kruys A."/>
            <person name="Hutchinson M.I."/>
            <person name="Powell A.J."/>
            <person name="Barry K."/>
            <person name="Miller A.N."/>
            <person name="Grigoriev I.V."/>
            <person name="Debuchy R."/>
            <person name="Gladieux P."/>
            <person name="Thoren M.H."/>
            <person name="Johannesson H."/>
        </authorList>
    </citation>
    <scope>NUCLEOTIDE SEQUENCE</scope>
    <source>
        <strain evidence="3">SMH3187-1</strain>
    </source>
</reference>
<feature type="region of interest" description="Disordered" evidence="1">
    <location>
        <begin position="1"/>
        <end position="24"/>
    </location>
</feature>
<name>A0AA40F9Y5_9PEZI</name>
<evidence type="ECO:0000313" key="3">
    <source>
        <dbReference type="EMBL" id="KAK0753890.1"/>
    </source>
</evidence>
<gene>
    <name evidence="3" type="ORF">B0T18DRAFT_316662</name>
</gene>
<dbReference type="InterPro" id="IPR027417">
    <property type="entry name" value="P-loop_NTPase"/>
</dbReference>
<keyword evidence="4" id="KW-1185">Reference proteome</keyword>
<feature type="compositionally biased region" description="Low complexity" evidence="1">
    <location>
        <begin position="75"/>
        <end position="89"/>
    </location>
</feature>
<dbReference type="Pfam" id="PF00004">
    <property type="entry name" value="AAA"/>
    <property type="match status" value="1"/>
</dbReference>
<dbReference type="GO" id="GO:0005524">
    <property type="term" value="F:ATP binding"/>
    <property type="evidence" value="ECO:0007669"/>
    <property type="project" value="InterPro"/>
</dbReference>
<sequence>MGTRLRNRSGPSPGQDTDNEDDVVPPILYAVQYFDSAGKMINTRTSPTPIDLDQTSPSSTTTKKKPILEIRTRVTAPSSSTKSTRAPPATSSPPLPAPAADDAFSDMDYCGDDYDNRPRGAPGHPSRAEMVIHSPHLCAALSAVVGYYGGFTAAAEGITVEAPYQVLFHHREELRAYKDAQPAAHDAAYAATTVEHVDVLLGFLEGEFAERLEGEKARWENPGGGMATYENFWMLLRPGGVVYKEKEGEWRAYVVSDVRENDPGGQGGKEGYVVGYWEIAYRKGSLRRRQRTTTVRPWNGERRVDELPVVPARFVPGGEQAMAERQIELGKQYWELAKQPAYREYDGLMTARDGRPTGNVTQMTGRVIVDCEGYERFRDGPESGLYPPRRNYPGNRRPSADTVPQTLPRCPCKACTKAQLPPIPGPFAAFDNLKPTKSPLPPNAALYLHVLTTTVPAFLLPQRTWGIIHLPGLAPVRPDLDAFRQLVLDPSIKLTVRALISKFTPSTPTVTPWPSDFIKSKGEGRIFLLHGPPGVGKTCTAECIAELTHRPLLALTSGDISTTPSALSVERSLSYFLALGERFGALVLLDEADVYLEARRTRDLHRNGLVSMFLRALEYYRGVLFLTTNRVEAFDSAFTSRIHVALRYRALRDADRARIWGLNIERLERESAGRVTVPEGTRRMVTEGEEVRGLRWNGREIRNALQTAVALAESMAEERGEGDKVVVGEGCVRAVVVMSRGFKEYLGRGKGKEGVVVGAEEEESDVDDVETPEFQKEVEVVMMRAREDDSDGEDGYES</sequence>
<dbReference type="Pfam" id="PF23232">
    <property type="entry name" value="AAA_lid_13"/>
    <property type="match status" value="1"/>
</dbReference>
<protein>
    <recommendedName>
        <fullName evidence="2">AAA+ ATPase domain-containing protein</fullName>
    </recommendedName>
</protein>
<evidence type="ECO:0000256" key="1">
    <source>
        <dbReference type="SAM" id="MobiDB-lite"/>
    </source>
</evidence>